<dbReference type="AlphaFoldDB" id="Q4S6P4"/>
<feature type="disulfide bond" evidence="5">
    <location>
        <begin position="285"/>
        <end position="328"/>
    </location>
</feature>
<keyword evidence="3 6" id="KW-0732">Signal</keyword>
<feature type="domain" description="Sushi" evidence="7">
    <location>
        <begin position="230"/>
        <end position="281"/>
    </location>
</feature>
<dbReference type="InterPro" id="IPR000436">
    <property type="entry name" value="Sushi_SCR_CCP_dom"/>
</dbReference>
<dbReference type="EMBL" id="CAAE01014724">
    <property type="protein sequence ID" value="CAG03688.1"/>
    <property type="molecule type" value="Genomic_DNA"/>
</dbReference>
<feature type="domain" description="Sushi" evidence="7">
    <location>
        <begin position="84"/>
        <end position="144"/>
    </location>
</feature>
<comment type="subcellular location">
    <subcellularLocation>
        <location evidence="1">Virion</location>
    </subcellularLocation>
</comment>
<name>Q4S6P4_TETNG</name>
<evidence type="ECO:0000256" key="5">
    <source>
        <dbReference type="PROSITE-ProRule" id="PRU00302"/>
    </source>
</evidence>
<feature type="disulfide bond" evidence="5">
    <location>
        <begin position="190"/>
        <end position="217"/>
    </location>
</feature>
<keyword evidence="4 5" id="KW-1015">Disulfide bond</keyword>
<dbReference type="PROSITE" id="PS50923">
    <property type="entry name" value="SUSHI"/>
    <property type="match status" value="5"/>
</dbReference>
<dbReference type="SUPFAM" id="SSF57535">
    <property type="entry name" value="Complement control module/SCR domain"/>
    <property type="match status" value="6"/>
</dbReference>
<comment type="caution">
    <text evidence="5">Lacks conserved residue(s) required for the propagation of feature annotation.</text>
</comment>
<dbReference type="PANTHER" id="PTHR45785:SF2">
    <property type="entry name" value="COMPLEMENT FACTOR H-RELATED"/>
    <property type="match status" value="1"/>
</dbReference>
<dbReference type="CDD" id="cd00033">
    <property type="entry name" value="CCP"/>
    <property type="match status" value="5"/>
</dbReference>
<feature type="domain" description="Sushi" evidence="7">
    <location>
        <begin position="157"/>
        <end position="219"/>
    </location>
</feature>
<feature type="domain" description="Sushi" evidence="7">
    <location>
        <begin position="22"/>
        <end position="83"/>
    </location>
</feature>
<evidence type="ECO:0000313" key="8">
    <source>
        <dbReference type="EMBL" id="CAG03688.1"/>
    </source>
</evidence>
<dbReference type="InterPro" id="IPR051503">
    <property type="entry name" value="ComplSys_Reg/VirEntry_Med"/>
</dbReference>
<feature type="chain" id="PRO_5004243482" evidence="6">
    <location>
        <begin position="20"/>
        <end position="405"/>
    </location>
</feature>
<dbReference type="PANTHER" id="PTHR45785">
    <property type="entry name" value="COMPLEMENT FACTOR H-RELATED"/>
    <property type="match status" value="1"/>
</dbReference>
<evidence type="ECO:0000259" key="7">
    <source>
        <dbReference type="PROSITE" id="PS50923"/>
    </source>
</evidence>
<proteinExistence type="predicted"/>
<evidence type="ECO:0000256" key="1">
    <source>
        <dbReference type="ARBA" id="ARBA00004328"/>
    </source>
</evidence>
<dbReference type="SMART" id="SM00032">
    <property type="entry name" value="CCP"/>
    <property type="match status" value="5"/>
</dbReference>
<protein>
    <submittedName>
        <fullName evidence="8">(spotted green pufferfish) hypothetical protein</fullName>
    </submittedName>
</protein>
<evidence type="ECO:0000256" key="6">
    <source>
        <dbReference type="SAM" id="SignalP"/>
    </source>
</evidence>
<evidence type="ECO:0000256" key="3">
    <source>
        <dbReference type="ARBA" id="ARBA00022729"/>
    </source>
</evidence>
<evidence type="ECO:0000256" key="2">
    <source>
        <dbReference type="ARBA" id="ARBA00022659"/>
    </source>
</evidence>
<dbReference type="KEGG" id="tng:GSTEN00023181G001"/>
<keyword evidence="2 5" id="KW-0768">Sushi</keyword>
<dbReference type="Gene3D" id="2.10.70.10">
    <property type="entry name" value="Complement Module, domain 1"/>
    <property type="match status" value="6"/>
</dbReference>
<comment type="caution">
    <text evidence="8">The sequence shown here is derived from an EMBL/GenBank/DDBJ whole genome shotgun (WGS) entry which is preliminary data.</text>
</comment>
<reference evidence="8" key="2">
    <citation type="submission" date="2004-02" db="EMBL/GenBank/DDBJ databases">
        <authorList>
            <consortium name="Genoscope"/>
            <consortium name="Whitehead Institute Centre for Genome Research"/>
        </authorList>
    </citation>
    <scope>NUCLEOTIDE SEQUENCE</scope>
</reference>
<reference evidence="8" key="1">
    <citation type="journal article" date="2004" name="Nature">
        <title>Genome duplication in the teleost fish Tetraodon nigroviridis reveals the early vertebrate proto-karyotype.</title>
        <authorList>
            <person name="Jaillon O."/>
            <person name="Aury J.-M."/>
            <person name="Brunet F."/>
            <person name="Petit J.-L."/>
            <person name="Stange-Thomann N."/>
            <person name="Mauceli E."/>
            <person name="Bouneau L."/>
            <person name="Fischer C."/>
            <person name="Ozouf-Costaz C."/>
            <person name="Bernot A."/>
            <person name="Nicaud S."/>
            <person name="Jaffe D."/>
            <person name="Fisher S."/>
            <person name="Lutfalla G."/>
            <person name="Dossat C."/>
            <person name="Segurens B."/>
            <person name="Dasilva C."/>
            <person name="Salanoubat M."/>
            <person name="Levy M."/>
            <person name="Boudet N."/>
            <person name="Castellano S."/>
            <person name="Anthouard V."/>
            <person name="Jubin C."/>
            <person name="Castelli V."/>
            <person name="Katinka M."/>
            <person name="Vacherie B."/>
            <person name="Biemont C."/>
            <person name="Skalli Z."/>
            <person name="Cattolico L."/>
            <person name="Poulain J."/>
            <person name="De Berardinis V."/>
            <person name="Cruaud C."/>
            <person name="Duprat S."/>
            <person name="Brottier P."/>
            <person name="Coutanceau J.-P."/>
            <person name="Gouzy J."/>
            <person name="Parra G."/>
            <person name="Lardier G."/>
            <person name="Chapple C."/>
            <person name="McKernan K.J."/>
            <person name="McEwan P."/>
            <person name="Bosak S."/>
            <person name="Kellis M."/>
            <person name="Volff J.-N."/>
            <person name="Guigo R."/>
            <person name="Zody M.C."/>
            <person name="Mesirov J."/>
            <person name="Lindblad-Toh K."/>
            <person name="Birren B."/>
            <person name="Nusbaum C."/>
            <person name="Kahn D."/>
            <person name="Robinson-Rechavi M."/>
            <person name="Laudet V."/>
            <person name="Schachter V."/>
            <person name="Quetier F."/>
            <person name="Saurin W."/>
            <person name="Scarpelli C."/>
            <person name="Wincker P."/>
            <person name="Lander E.S."/>
            <person name="Weissenbach J."/>
            <person name="Roest Crollius H."/>
        </authorList>
    </citation>
    <scope>NUCLEOTIDE SEQUENCE [LARGE SCALE GENOMIC DNA]</scope>
</reference>
<sequence>MRLILLLLQVWGGLHISLSQNVTCSQPPQIDHAQVSDSSKKSLYHQDDVVYFTCDHGYISGPAIGYRCTARGWEVLHKGKCYLKPCILPEETPNGYYQIIHGEDFVFGTVIKYYCNEGYYMASRADTRTCLLDRWTNHVPVCEPFKCDNAFPTCEDITCDAEEMHNNLRVAGLPQANGKMKIGHQLQFECTNGFMLDGQEQVTCLESGQWDAPFPTCSEICRITNIPSSVRFYSPTGNREVRKGQKVTFGCKRPETYIHGNADVECLDNGQWSHSFPTCGDPLPCGKPPALESGDLREGLQFEYLHGERVEYICQNLYVMEGSAHRTCQNGEWIGAVKCLKPCIITVNDMQQRNIALKHKNPQKQYTPHNDQLEFTCSHGRPARREDRNMIRYCRDGVMVLPTCY</sequence>
<accession>Q4S6P4</accession>
<feature type="signal peptide" evidence="6">
    <location>
        <begin position="1"/>
        <end position="19"/>
    </location>
</feature>
<feature type="domain" description="Sushi" evidence="7">
    <location>
        <begin position="283"/>
        <end position="341"/>
    </location>
</feature>
<evidence type="ECO:0000256" key="4">
    <source>
        <dbReference type="ARBA" id="ARBA00023157"/>
    </source>
</evidence>
<feature type="disulfide bond" evidence="5">
    <location>
        <begin position="54"/>
        <end position="81"/>
    </location>
</feature>
<feature type="disulfide bond" evidence="5">
    <location>
        <begin position="115"/>
        <end position="142"/>
    </location>
</feature>
<dbReference type="OrthoDB" id="10051774at2759"/>
<organism evidence="8">
    <name type="scientific">Tetraodon nigroviridis</name>
    <name type="common">Spotted green pufferfish</name>
    <name type="synonym">Chelonodon nigroviridis</name>
    <dbReference type="NCBI Taxonomy" id="99883"/>
    <lineage>
        <taxon>Eukaryota</taxon>
        <taxon>Metazoa</taxon>
        <taxon>Chordata</taxon>
        <taxon>Craniata</taxon>
        <taxon>Vertebrata</taxon>
        <taxon>Euteleostomi</taxon>
        <taxon>Actinopterygii</taxon>
        <taxon>Neopterygii</taxon>
        <taxon>Teleostei</taxon>
        <taxon>Neoteleostei</taxon>
        <taxon>Acanthomorphata</taxon>
        <taxon>Eupercaria</taxon>
        <taxon>Tetraodontiformes</taxon>
        <taxon>Tetradontoidea</taxon>
        <taxon>Tetraodontidae</taxon>
        <taxon>Tetraodon</taxon>
    </lineage>
</organism>
<dbReference type="InterPro" id="IPR035976">
    <property type="entry name" value="Sushi/SCR/CCP_sf"/>
</dbReference>
<gene>
    <name evidence="8" type="ORF">GSTENG00023181001</name>
</gene>
<dbReference type="Pfam" id="PF00084">
    <property type="entry name" value="Sushi"/>
    <property type="match status" value="5"/>
</dbReference>
<dbReference type="HOGENOM" id="CLU_020107_3_2_1"/>